<keyword evidence="2" id="KW-1185">Reference proteome</keyword>
<feature type="chain" id="PRO_5037115527" evidence="1">
    <location>
        <begin position="17"/>
        <end position="65"/>
    </location>
</feature>
<accession>A0A915HS87</accession>
<dbReference type="AlphaFoldDB" id="A0A915HS87"/>
<proteinExistence type="predicted"/>
<organism evidence="2 3">
    <name type="scientific">Romanomermis culicivorax</name>
    <name type="common">Nematode worm</name>
    <dbReference type="NCBI Taxonomy" id="13658"/>
    <lineage>
        <taxon>Eukaryota</taxon>
        <taxon>Metazoa</taxon>
        <taxon>Ecdysozoa</taxon>
        <taxon>Nematoda</taxon>
        <taxon>Enoplea</taxon>
        <taxon>Dorylaimia</taxon>
        <taxon>Mermithida</taxon>
        <taxon>Mermithoidea</taxon>
        <taxon>Mermithidae</taxon>
        <taxon>Romanomermis</taxon>
    </lineage>
</organism>
<reference evidence="3" key="1">
    <citation type="submission" date="2022-11" db="UniProtKB">
        <authorList>
            <consortium name="WormBaseParasite"/>
        </authorList>
    </citation>
    <scope>IDENTIFICATION</scope>
</reference>
<sequence length="65" mass="7534">MLLLLGQTILLLCSHSTEYGKKRRKRCASHLSVHHQPGFLQLQSNFCTAQELFNHSNSFSFERRS</sequence>
<evidence type="ECO:0000256" key="1">
    <source>
        <dbReference type="SAM" id="SignalP"/>
    </source>
</evidence>
<protein>
    <submittedName>
        <fullName evidence="3">Secreted protein</fullName>
    </submittedName>
</protein>
<dbReference type="Proteomes" id="UP000887565">
    <property type="component" value="Unplaced"/>
</dbReference>
<name>A0A915HS87_ROMCU</name>
<feature type="signal peptide" evidence="1">
    <location>
        <begin position="1"/>
        <end position="16"/>
    </location>
</feature>
<keyword evidence="1" id="KW-0732">Signal</keyword>
<evidence type="ECO:0000313" key="3">
    <source>
        <dbReference type="WBParaSite" id="nRc.2.0.1.t04391-RA"/>
    </source>
</evidence>
<dbReference type="WBParaSite" id="nRc.2.0.1.t04391-RA">
    <property type="protein sequence ID" value="nRc.2.0.1.t04391-RA"/>
    <property type="gene ID" value="nRc.2.0.1.g04391"/>
</dbReference>
<evidence type="ECO:0000313" key="2">
    <source>
        <dbReference type="Proteomes" id="UP000887565"/>
    </source>
</evidence>